<keyword evidence="1" id="KW-0472">Membrane</keyword>
<dbReference type="AlphaFoldDB" id="A0AAQ1UGJ8"/>
<evidence type="ECO:0000256" key="1">
    <source>
        <dbReference type="SAM" id="Phobius"/>
    </source>
</evidence>
<sequence>MNSVLMRSMNDSYIKNPFSLPCLPRVPSEYLAGFSFSVSLSLLSVLPPRILCSSFPSVFFVLFFLSLFAFRLFSPYLCSAGGGARAPSPFPFPSLSSPVGASLRFGSALAGLPSGPSGFPSSALLRLRRAPFAVPSRFLPLSARHGPLRRVILFRIFQCFALYAPSAPRSGPRPMPAARPVWGLYGKAPRFPPALRFVCFCENFPLPAQKSPPFFWPSAFFVLPLHPLSPSSGPCARGGVVL</sequence>
<dbReference type="EMBL" id="UGTJ01000001">
    <property type="protein sequence ID" value="SUB78770.1"/>
    <property type="molecule type" value="Genomic_DNA"/>
</dbReference>
<comment type="caution">
    <text evidence="2">The sequence shown here is derived from an EMBL/GenBank/DDBJ whole genome shotgun (WGS) entry which is preliminary data.</text>
</comment>
<evidence type="ECO:0000313" key="3">
    <source>
        <dbReference type="Proteomes" id="UP000255283"/>
    </source>
</evidence>
<keyword evidence="1" id="KW-1133">Transmembrane helix</keyword>
<feature type="transmembrane region" description="Helical" evidence="1">
    <location>
        <begin position="58"/>
        <end position="77"/>
    </location>
</feature>
<protein>
    <recommendedName>
        <fullName evidence="4">Transmembrane protein</fullName>
    </recommendedName>
</protein>
<evidence type="ECO:0000313" key="2">
    <source>
        <dbReference type="EMBL" id="SUB78770.1"/>
    </source>
</evidence>
<evidence type="ECO:0008006" key="4">
    <source>
        <dbReference type="Google" id="ProtNLM"/>
    </source>
</evidence>
<organism evidence="2 3">
    <name type="scientific">Segatella buccae</name>
    <dbReference type="NCBI Taxonomy" id="28126"/>
    <lineage>
        <taxon>Bacteria</taxon>
        <taxon>Pseudomonadati</taxon>
        <taxon>Bacteroidota</taxon>
        <taxon>Bacteroidia</taxon>
        <taxon>Bacteroidales</taxon>
        <taxon>Prevotellaceae</taxon>
        <taxon>Segatella</taxon>
    </lineage>
</organism>
<gene>
    <name evidence="2" type="ORF">NCTC13063_00011</name>
</gene>
<keyword evidence="1" id="KW-0812">Transmembrane</keyword>
<dbReference type="Proteomes" id="UP000255283">
    <property type="component" value="Unassembled WGS sequence"/>
</dbReference>
<reference evidence="2 3" key="1">
    <citation type="submission" date="2018-06" db="EMBL/GenBank/DDBJ databases">
        <authorList>
            <consortium name="Pathogen Informatics"/>
            <person name="Doyle S."/>
        </authorList>
    </citation>
    <scope>NUCLEOTIDE SEQUENCE [LARGE SCALE GENOMIC DNA]</scope>
    <source>
        <strain evidence="2 3">NCTC13063</strain>
    </source>
</reference>
<proteinExistence type="predicted"/>
<accession>A0AAQ1UGJ8</accession>
<name>A0AAQ1UGJ8_9BACT</name>